<dbReference type="PANTHER" id="PTHR30086">
    <property type="entry name" value="ARGININE EXPORTER PROTEIN ARGO"/>
    <property type="match status" value="1"/>
</dbReference>
<keyword evidence="4 6" id="KW-1133">Transmembrane helix</keyword>
<evidence type="ECO:0000256" key="2">
    <source>
        <dbReference type="ARBA" id="ARBA00022475"/>
    </source>
</evidence>
<sequence length="203" mass="22157">MYEIIVSLLVVNFFGMLSPGPDMMLVLKYGSLNAKRAAWYCVGGIISGLAVHMMLGLFGISLLISSHPMLFNVVRWLGAAYLIYIGIKSLRAGKSEIAVDAGTLNYRPTKAYLDGLLCNLLNPKILMFMVAAFSQVIAPETPTSDKLLISLSIFLETAVLWSCFIILLNRGTLKQMLNRYQDKINKATGGLLITLGGFIGLSS</sequence>
<evidence type="ECO:0000256" key="3">
    <source>
        <dbReference type="ARBA" id="ARBA00022692"/>
    </source>
</evidence>
<dbReference type="Proteomes" id="UP000183794">
    <property type="component" value="Unassembled WGS sequence"/>
</dbReference>
<accession>A0A090IEA9</accession>
<dbReference type="EMBL" id="FPLD01000131">
    <property type="protein sequence ID" value="SGZ17275.1"/>
    <property type="molecule type" value="Genomic_DNA"/>
</dbReference>
<feature type="transmembrane region" description="Helical" evidence="6">
    <location>
        <begin position="116"/>
        <end position="137"/>
    </location>
</feature>
<feature type="transmembrane region" description="Helical" evidence="6">
    <location>
        <begin position="6"/>
        <end position="27"/>
    </location>
</feature>
<dbReference type="OrthoDB" id="9804822at2"/>
<keyword evidence="5 6" id="KW-0472">Membrane</keyword>
<reference evidence="8 10" key="2">
    <citation type="submission" date="2016-11" db="EMBL/GenBank/DDBJ databases">
        <authorList>
            <person name="Jaros S."/>
            <person name="Januszkiewicz K."/>
            <person name="Wedrychowicz H."/>
        </authorList>
    </citation>
    <scope>NUCLEOTIDE SEQUENCE [LARGE SCALE GENOMIC DNA]</scope>
    <source>
        <strain evidence="8">NVI 5450</strain>
    </source>
</reference>
<dbReference type="GO" id="GO:0005886">
    <property type="term" value="C:plasma membrane"/>
    <property type="evidence" value="ECO:0007669"/>
    <property type="project" value="UniProtKB-SubCell"/>
</dbReference>
<evidence type="ECO:0000256" key="4">
    <source>
        <dbReference type="ARBA" id="ARBA00022989"/>
    </source>
</evidence>
<comment type="subcellular location">
    <subcellularLocation>
        <location evidence="1">Cell membrane</location>
        <topology evidence="1">Multi-pass membrane protein</topology>
    </subcellularLocation>
</comment>
<evidence type="ECO:0000313" key="8">
    <source>
        <dbReference type="EMBL" id="SGZ17275.1"/>
    </source>
</evidence>
<dbReference type="STRING" id="80854.MVIS_1041"/>
<feature type="transmembrane region" description="Helical" evidence="6">
    <location>
        <begin position="69"/>
        <end position="87"/>
    </location>
</feature>
<feature type="transmembrane region" description="Helical" evidence="6">
    <location>
        <begin position="39"/>
        <end position="63"/>
    </location>
</feature>
<dbReference type="Proteomes" id="UP000182660">
    <property type="component" value="Unassembled WGS sequence"/>
</dbReference>
<proteinExistence type="predicted"/>
<evidence type="ECO:0000256" key="6">
    <source>
        <dbReference type="SAM" id="Phobius"/>
    </source>
</evidence>
<name>A0A090IEA9_9GAMM</name>
<dbReference type="PANTHER" id="PTHR30086:SF20">
    <property type="entry name" value="ARGININE EXPORTER PROTEIN ARGO-RELATED"/>
    <property type="match status" value="1"/>
</dbReference>
<dbReference type="PATRIC" id="fig|80854.5.peg.1101"/>
<organism evidence="8 10">
    <name type="scientific">Moritella viscosa</name>
    <dbReference type="NCBI Taxonomy" id="80854"/>
    <lineage>
        <taxon>Bacteria</taxon>
        <taxon>Pseudomonadati</taxon>
        <taxon>Pseudomonadota</taxon>
        <taxon>Gammaproteobacteria</taxon>
        <taxon>Alteromonadales</taxon>
        <taxon>Moritellaceae</taxon>
        <taxon>Moritella</taxon>
    </lineage>
</organism>
<reference evidence="7 9" key="1">
    <citation type="submission" date="2016-11" db="EMBL/GenBank/DDBJ databases">
        <authorList>
            <person name="Klemetsen T."/>
        </authorList>
    </citation>
    <scope>NUCLEOTIDE SEQUENCE [LARGE SCALE GENOMIC DNA]</scope>
    <source>
        <strain evidence="7">MT 2528</strain>
    </source>
</reference>
<keyword evidence="2" id="KW-1003">Cell membrane</keyword>
<gene>
    <name evidence="7" type="ORF">MT2528_4795</name>
    <name evidence="8" type="ORF">NVI5450_4492</name>
</gene>
<feature type="transmembrane region" description="Helical" evidence="6">
    <location>
        <begin position="149"/>
        <end position="169"/>
    </location>
</feature>
<protein>
    <submittedName>
        <fullName evidence="8">Uncharacterized protein</fullName>
    </submittedName>
</protein>
<dbReference type="AlphaFoldDB" id="A0A090IEA9"/>
<dbReference type="KEGG" id="mvs:MVIS_1041"/>
<dbReference type="HOGENOM" id="CLU_079569_0_1_6"/>
<evidence type="ECO:0000256" key="5">
    <source>
        <dbReference type="ARBA" id="ARBA00023136"/>
    </source>
</evidence>
<keyword evidence="9" id="KW-1185">Reference proteome</keyword>
<evidence type="ECO:0000313" key="10">
    <source>
        <dbReference type="Proteomes" id="UP000183794"/>
    </source>
</evidence>
<evidence type="ECO:0000313" key="7">
    <source>
        <dbReference type="EMBL" id="SGZ04302.1"/>
    </source>
</evidence>
<keyword evidence="3 6" id="KW-0812">Transmembrane</keyword>
<dbReference type="PIRSF" id="PIRSF006324">
    <property type="entry name" value="LeuE"/>
    <property type="match status" value="1"/>
</dbReference>
<dbReference type="Pfam" id="PF01810">
    <property type="entry name" value="LysE"/>
    <property type="match status" value="1"/>
</dbReference>
<dbReference type="RefSeq" id="WP_045109424.1">
    <property type="nucleotide sequence ID" value="NZ_CAWQZC010000047.1"/>
</dbReference>
<evidence type="ECO:0000313" key="9">
    <source>
        <dbReference type="Proteomes" id="UP000182660"/>
    </source>
</evidence>
<dbReference type="EMBL" id="FPLJ01000145">
    <property type="protein sequence ID" value="SGZ04302.1"/>
    <property type="molecule type" value="Genomic_DNA"/>
</dbReference>
<evidence type="ECO:0000256" key="1">
    <source>
        <dbReference type="ARBA" id="ARBA00004651"/>
    </source>
</evidence>
<dbReference type="InterPro" id="IPR001123">
    <property type="entry name" value="LeuE-type"/>
</dbReference>
<dbReference type="GO" id="GO:0015171">
    <property type="term" value="F:amino acid transmembrane transporter activity"/>
    <property type="evidence" value="ECO:0007669"/>
    <property type="project" value="TreeGrafter"/>
</dbReference>
<dbReference type="GeneID" id="61298236"/>